<dbReference type="AlphaFoldDB" id="A0A286XEM2"/>
<evidence type="ECO:0000313" key="4">
    <source>
        <dbReference type="Proteomes" id="UP000005447"/>
    </source>
</evidence>
<evidence type="ECO:0000259" key="2">
    <source>
        <dbReference type="PROSITE" id="PS50020"/>
    </source>
</evidence>
<dbReference type="PROSITE" id="PS01159">
    <property type="entry name" value="WW_DOMAIN_1"/>
    <property type="match status" value="1"/>
</dbReference>
<protein>
    <submittedName>
        <fullName evidence="3">Rho GTPase activating protein 27</fullName>
    </submittedName>
</protein>
<dbReference type="Bgee" id="ENSCPOG00000033813">
    <property type="expression patterns" value="Expressed in adrenal gland and 13 other cell types or tissues"/>
</dbReference>
<name>A0A286XEM2_CAVPO</name>
<evidence type="ECO:0000256" key="1">
    <source>
        <dbReference type="SAM" id="MobiDB-lite"/>
    </source>
</evidence>
<dbReference type="VEuPathDB" id="HostDB:ENSCPOG00000033813"/>
<dbReference type="InterPro" id="IPR001202">
    <property type="entry name" value="WW_dom"/>
</dbReference>
<proteinExistence type="predicted"/>
<dbReference type="Gene3D" id="2.20.70.10">
    <property type="match status" value="1"/>
</dbReference>
<dbReference type="Proteomes" id="UP000005447">
    <property type="component" value="Unassembled WGS sequence"/>
</dbReference>
<feature type="compositionally biased region" description="Low complexity" evidence="1">
    <location>
        <begin position="87"/>
        <end position="103"/>
    </location>
</feature>
<dbReference type="GeneTree" id="ENSGT00950000182860"/>
<sequence length="114" mass="12508">MQTAQEAPHLGLAWKEPQALFFPLHFPGVDAPADPVYVNVGRPLARSPRASAAPRPDPAWEAWEEHTDAGSGRRYYYNRDTGATTWEPPGEASPAASPTSAGSRESLESEWDQY</sequence>
<evidence type="ECO:0000313" key="3">
    <source>
        <dbReference type="Ensembl" id="ENSCPOP00000023911.1"/>
    </source>
</evidence>
<keyword evidence="4" id="KW-1185">Reference proteome</keyword>
<feature type="region of interest" description="Disordered" evidence="1">
    <location>
        <begin position="71"/>
        <end position="114"/>
    </location>
</feature>
<dbReference type="EMBL" id="AAKN02045612">
    <property type="status" value="NOT_ANNOTATED_CDS"/>
    <property type="molecule type" value="Genomic_DNA"/>
</dbReference>
<dbReference type="SUPFAM" id="SSF51045">
    <property type="entry name" value="WW domain"/>
    <property type="match status" value="1"/>
</dbReference>
<dbReference type="InterPro" id="IPR036020">
    <property type="entry name" value="WW_dom_sf"/>
</dbReference>
<dbReference type="CDD" id="cd00201">
    <property type="entry name" value="WW"/>
    <property type="match status" value="1"/>
</dbReference>
<organism evidence="3 4">
    <name type="scientific">Cavia porcellus</name>
    <name type="common">Guinea pig</name>
    <dbReference type="NCBI Taxonomy" id="10141"/>
    <lineage>
        <taxon>Eukaryota</taxon>
        <taxon>Metazoa</taxon>
        <taxon>Chordata</taxon>
        <taxon>Craniata</taxon>
        <taxon>Vertebrata</taxon>
        <taxon>Euteleostomi</taxon>
        <taxon>Mammalia</taxon>
        <taxon>Eutheria</taxon>
        <taxon>Euarchontoglires</taxon>
        <taxon>Glires</taxon>
        <taxon>Rodentia</taxon>
        <taxon>Hystricomorpha</taxon>
        <taxon>Caviidae</taxon>
        <taxon>Cavia</taxon>
    </lineage>
</organism>
<gene>
    <name evidence="3" type="primary">ARHGAP27</name>
</gene>
<reference evidence="3" key="2">
    <citation type="submission" date="2025-08" db="UniProtKB">
        <authorList>
            <consortium name="Ensembl"/>
        </authorList>
    </citation>
    <scope>IDENTIFICATION</scope>
    <source>
        <strain evidence="3">2N</strain>
    </source>
</reference>
<dbReference type="Ensembl" id="ENSCPOT00000041265.1">
    <property type="protein sequence ID" value="ENSCPOP00000023911.1"/>
    <property type="gene ID" value="ENSCPOG00000033813.1"/>
</dbReference>
<feature type="domain" description="WW" evidence="2">
    <location>
        <begin position="57"/>
        <end position="91"/>
    </location>
</feature>
<reference evidence="3" key="3">
    <citation type="submission" date="2025-09" db="UniProtKB">
        <authorList>
            <consortium name="Ensembl"/>
        </authorList>
    </citation>
    <scope>IDENTIFICATION</scope>
    <source>
        <strain evidence="3">2N</strain>
    </source>
</reference>
<reference evidence="4" key="1">
    <citation type="journal article" date="2011" name="Nature">
        <title>A high-resolution map of human evolutionary constraint using 29 mammals.</title>
        <authorList>
            <person name="Lindblad-Toh K."/>
            <person name="Garber M."/>
            <person name="Zuk O."/>
            <person name="Lin M.F."/>
            <person name="Parker B.J."/>
            <person name="Washietl S."/>
            <person name="Kheradpour P."/>
            <person name="Ernst J."/>
            <person name="Jordan G."/>
            <person name="Mauceli E."/>
            <person name="Ward L.D."/>
            <person name="Lowe C.B."/>
            <person name="Holloway A.K."/>
            <person name="Clamp M."/>
            <person name="Gnerre S."/>
            <person name="Alfoldi J."/>
            <person name="Beal K."/>
            <person name="Chang J."/>
            <person name="Clawson H."/>
            <person name="Cuff J."/>
            <person name="Di Palma F."/>
            <person name="Fitzgerald S."/>
            <person name="Flicek P."/>
            <person name="Guttman M."/>
            <person name="Hubisz M.J."/>
            <person name="Jaffe D.B."/>
            <person name="Jungreis I."/>
            <person name="Kent W.J."/>
            <person name="Kostka D."/>
            <person name="Lara M."/>
            <person name="Martins A.L."/>
            <person name="Massingham T."/>
            <person name="Moltke I."/>
            <person name="Raney B.J."/>
            <person name="Rasmussen M.D."/>
            <person name="Robinson J."/>
            <person name="Stark A."/>
            <person name="Vilella A.J."/>
            <person name="Wen J."/>
            <person name="Xie X."/>
            <person name="Zody M.C."/>
            <person name="Baldwin J."/>
            <person name="Bloom T."/>
            <person name="Chin C.W."/>
            <person name="Heiman D."/>
            <person name="Nicol R."/>
            <person name="Nusbaum C."/>
            <person name="Young S."/>
            <person name="Wilkinson J."/>
            <person name="Worley K.C."/>
            <person name="Kovar C.L."/>
            <person name="Muzny D.M."/>
            <person name="Gibbs R.A."/>
            <person name="Cree A."/>
            <person name="Dihn H.H."/>
            <person name="Fowler G."/>
            <person name="Jhangiani S."/>
            <person name="Joshi V."/>
            <person name="Lee S."/>
            <person name="Lewis L.R."/>
            <person name="Nazareth L.V."/>
            <person name="Okwuonu G."/>
            <person name="Santibanez J."/>
            <person name="Warren W.C."/>
            <person name="Mardis E.R."/>
            <person name="Weinstock G.M."/>
            <person name="Wilson R.K."/>
            <person name="Delehaunty K."/>
            <person name="Dooling D."/>
            <person name="Fronik C."/>
            <person name="Fulton L."/>
            <person name="Fulton B."/>
            <person name="Graves T."/>
            <person name="Minx P."/>
            <person name="Sodergren E."/>
            <person name="Birney E."/>
            <person name="Margulies E.H."/>
            <person name="Herrero J."/>
            <person name="Green E.D."/>
            <person name="Haussler D."/>
            <person name="Siepel A."/>
            <person name="Goldman N."/>
            <person name="Pollard K.S."/>
            <person name="Pedersen J.S."/>
            <person name="Lander E.S."/>
            <person name="Kellis M."/>
        </authorList>
    </citation>
    <scope>NUCLEOTIDE SEQUENCE [LARGE SCALE GENOMIC DNA]</scope>
    <source>
        <strain evidence="4">2N</strain>
    </source>
</reference>
<dbReference type="PROSITE" id="PS50020">
    <property type="entry name" value="WW_DOMAIN_2"/>
    <property type="match status" value="1"/>
</dbReference>
<dbReference type="SMART" id="SM00456">
    <property type="entry name" value="WW"/>
    <property type="match status" value="1"/>
</dbReference>
<dbReference type="Pfam" id="PF00397">
    <property type="entry name" value="WW"/>
    <property type="match status" value="1"/>
</dbReference>
<accession>A0A286XEM2</accession>